<keyword evidence="2" id="KW-1185">Reference proteome</keyword>
<evidence type="ECO:0000313" key="2">
    <source>
        <dbReference type="Proteomes" id="UP000198822"/>
    </source>
</evidence>
<dbReference type="OrthoDB" id="4546670at2"/>
<name>A0A1G8CMG2_9MICO</name>
<accession>A0A1G8CMG2</accession>
<organism evidence="1 2">
    <name type="scientific">Agrococcus jejuensis</name>
    <dbReference type="NCBI Taxonomy" id="399736"/>
    <lineage>
        <taxon>Bacteria</taxon>
        <taxon>Bacillati</taxon>
        <taxon>Actinomycetota</taxon>
        <taxon>Actinomycetes</taxon>
        <taxon>Micrococcales</taxon>
        <taxon>Microbacteriaceae</taxon>
        <taxon>Agrococcus</taxon>
    </lineage>
</organism>
<dbReference type="EMBL" id="LT629695">
    <property type="protein sequence ID" value="SDH46596.1"/>
    <property type="molecule type" value="Genomic_DNA"/>
</dbReference>
<dbReference type="RefSeq" id="WP_092503571.1">
    <property type="nucleotide sequence ID" value="NZ_LT629695.1"/>
</dbReference>
<sequence>MTGLVRFQSAAPNRHGRHPGVFALANGLRDAGHLPHDDVVWLREANARATAAYVDPTTVAPDCYDPVLHPGARAWFRASALHLLLMCEPYLALLDRHGVAWMELRTSTPGRITYEDDVQVVAVPHAYPADWPFATHPSA</sequence>
<proteinExistence type="predicted"/>
<dbReference type="Proteomes" id="UP000198822">
    <property type="component" value="Chromosome I"/>
</dbReference>
<protein>
    <submittedName>
        <fullName evidence="1">Uncharacterized protein</fullName>
    </submittedName>
</protein>
<dbReference type="STRING" id="399736.SAMN04489720_1341"/>
<dbReference type="AlphaFoldDB" id="A0A1G8CMG2"/>
<reference evidence="2" key="1">
    <citation type="submission" date="2016-10" db="EMBL/GenBank/DDBJ databases">
        <authorList>
            <person name="Varghese N."/>
            <person name="Submissions S."/>
        </authorList>
    </citation>
    <scope>NUCLEOTIDE SEQUENCE [LARGE SCALE GENOMIC DNA]</scope>
    <source>
        <strain evidence="2">DSM 22002</strain>
    </source>
</reference>
<evidence type="ECO:0000313" key="1">
    <source>
        <dbReference type="EMBL" id="SDH46596.1"/>
    </source>
</evidence>
<gene>
    <name evidence="1" type="ORF">SAMN04489720_1341</name>
</gene>